<dbReference type="AlphaFoldDB" id="A0A3S9V655"/>
<reference evidence="3" key="1">
    <citation type="submission" date="2018-12" db="EMBL/GenBank/DDBJ databases">
        <title>Complete genome sequence of Paenibacillus sp. MBLB1234.</title>
        <authorList>
            <person name="Nam Y.-D."/>
            <person name="Kang J."/>
            <person name="Chung W.-H."/>
            <person name="Park Y.S."/>
        </authorList>
    </citation>
    <scope>NUCLEOTIDE SEQUENCE [LARGE SCALE GENOMIC DNA]</scope>
    <source>
        <strain evidence="3">MBLB1234</strain>
    </source>
</reference>
<evidence type="ECO:0000313" key="3">
    <source>
        <dbReference type="Proteomes" id="UP000270678"/>
    </source>
</evidence>
<protein>
    <submittedName>
        <fullName evidence="2">DUF2232 domain-containing protein</fullName>
    </submittedName>
</protein>
<dbReference type="EMBL" id="CP034346">
    <property type="protein sequence ID" value="AZS18022.1"/>
    <property type="molecule type" value="Genomic_DNA"/>
</dbReference>
<gene>
    <name evidence="2" type="ORF">EI981_28725</name>
</gene>
<evidence type="ECO:0000256" key="1">
    <source>
        <dbReference type="SAM" id="Phobius"/>
    </source>
</evidence>
<feature type="transmembrane region" description="Helical" evidence="1">
    <location>
        <begin position="12"/>
        <end position="41"/>
    </location>
</feature>
<dbReference type="Proteomes" id="UP000270678">
    <property type="component" value="Chromosome"/>
</dbReference>
<keyword evidence="1" id="KW-0812">Transmembrane</keyword>
<feature type="transmembrane region" description="Helical" evidence="1">
    <location>
        <begin position="252"/>
        <end position="270"/>
    </location>
</feature>
<sequence>MKLRWTSVAWSIVYLLLLFSLATPLAVVTVFFILVPTVLLYSTLSRRLFLLHIVPAWILAAILFGSSGPIILLQALYFIIPSIVMGELYKKRAPAFRTVMMGAGTILVEFLLVLLISTVLFDFHLSWAIEDMINTMMEPFRNAADSTIGTGLGSNLVWSPEMIQQFSSLTVRMLPFTLIVCSLIMAAVTQAISRPTLGSMGLIVPKMPAFRNWRLPRSLIWYYLICLILNMLGGAAISEGFLGTILVNLTPLLQFLFMIQAASLFFFIAYQRKWNPVLPILLVIAMVFIPFLPFWIVGIADIAFPLRDMITKSKR</sequence>
<dbReference type="PANTHER" id="PTHR41324">
    <property type="entry name" value="MEMBRANE PROTEIN-RELATED"/>
    <property type="match status" value="1"/>
</dbReference>
<feature type="transmembrane region" description="Helical" evidence="1">
    <location>
        <begin position="277"/>
        <end position="300"/>
    </location>
</feature>
<name>A0A3S9V655_9BACL</name>
<keyword evidence="3" id="KW-1185">Reference proteome</keyword>
<dbReference type="OrthoDB" id="2987886at2"/>
<dbReference type="PANTHER" id="PTHR41324:SF1">
    <property type="entry name" value="DUF2232 DOMAIN-CONTAINING PROTEIN"/>
    <property type="match status" value="1"/>
</dbReference>
<proteinExistence type="predicted"/>
<feature type="transmembrane region" description="Helical" evidence="1">
    <location>
        <begin position="101"/>
        <end position="121"/>
    </location>
</feature>
<dbReference type="KEGG" id="plut:EI981_28725"/>
<feature type="transmembrane region" description="Helical" evidence="1">
    <location>
        <begin position="220"/>
        <end position="246"/>
    </location>
</feature>
<evidence type="ECO:0000313" key="2">
    <source>
        <dbReference type="EMBL" id="AZS18022.1"/>
    </source>
</evidence>
<dbReference type="InterPro" id="IPR018710">
    <property type="entry name" value="DUF2232"/>
</dbReference>
<feature type="transmembrane region" description="Helical" evidence="1">
    <location>
        <begin position="173"/>
        <end position="192"/>
    </location>
</feature>
<organism evidence="2 3">
    <name type="scientific">Paenibacillus lutimineralis</name>
    <dbReference type="NCBI Taxonomy" id="2707005"/>
    <lineage>
        <taxon>Bacteria</taxon>
        <taxon>Bacillati</taxon>
        <taxon>Bacillota</taxon>
        <taxon>Bacilli</taxon>
        <taxon>Bacillales</taxon>
        <taxon>Paenibacillaceae</taxon>
        <taxon>Paenibacillus</taxon>
    </lineage>
</organism>
<keyword evidence="1" id="KW-1133">Transmembrane helix</keyword>
<accession>A0A3S9V655</accession>
<keyword evidence="1" id="KW-0472">Membrane</keyword>
<dbReference type="RefSeq" id="WP_127004136.1">
    <property type="nucleotide sequence ID" value="NZ_CP034346.1"/>
</dbReference>
<dbReference type="Pfam" id="PF09991">
    <property type="entry name" value="DUF2232"/>
    <property type="match status" value="1"/>
</dbReference>